<evidence type="ECO:0000313" key="4">
    <source>
        <dbReference type="EMBL" id="CCI44845.1"/>
    </source>
</evidence>
<dbReference type="Proteomes" id="UP000053237">
    <property type="component" value="Unassembled WGS sequence"/>
</dbReference>
<dbReference type="InParanoid" id="A0A024GEA3"/>
<evidence type="ECO:0000256" key="1">
    <source>
        <dbReference type="PIRSR" id="PIRSR622312-50"/>
    </source>
</evidence>
<protein>
    <recommendedName>
        <fullName evidence="3">Crossover junction endonuclease MUS81-like HHH domain-containing protein</fullName>
    </recommendedName>
</protein>
<accession>A0A024GEA3</accession>
<dbReference type="GO" id="GO:0003887">
    <property type="term" value="F:DNA-directed DNA polymerase activity"/>
    <property type="evidence" value="ECO:0007669"/>
    <property type="project" value="InterPro"/>
</dbReference>
<dbReference type="OrthoDB" id="205514at2759"/>
<dbReference type="GO" id="GO:0005634">
    <property type="term" value="C:nucleus"/>
    <property type="evidence" value="ECO:0007669"/>
    <property type="project" value="TreeGrafter"/>
</dbReference>
<dbReference type="PANTHER" id="PTHR11276">
    <property type="entry name" value="DNA POLYMERASE TYPE-X FAMILY MEMBER"/>
    <property type="match status" value="1"/>
</dbReference>
<organism evidence="4 5">
    <name type="scientific">Albugo candida</name>
    <dbReference type="NCBI Taxonomy" id="65357"/>
    <lineage>
        <taxon>Eukaryota</taxon>
        <taxon>Sar</taxon>
        <taxon>Stramenopiles</taxon>
        <taxon>Oomycota</taxon>
        <taxon>Peronosporomycetes</taxon>
        <taxon>Albuginales</taxon>
        <taxon>Albuginaceae</taxon>
        <taxon>Albugo</taxon>
    </lineage>
</organism>
<proteinExistence type="predicted"/>
<dbReference type="Pfam" id="PF14716">
    <property type="entry name" value="HHH_8"/>
    <property type="match status" value="2"/>
</dbReference>
<evidence type="ECO:0000313" key="5">
    <source>
        <dbReference type="Proteomes" id="UP000053237"/>
    </source>
</evidence>
<evidence type="ECO:0000256" key="2">
    <source>
        <dbReference type="SAM" id="MobiDB-lite"/>
    </source>
</evidence>
<keyword evidence="5" id="KW-1185">Reference proteome</keyword>
<feature type="compositionally biased region" description="Basic and acidic residues" evidence="2">
    <location>
        <begin position="57"/>
        <end position="75"/>
    </location>
</feature>
<dbReference type="SUPFAM" id="SSF47802">
    <property type="entry name" value="DNA polymerase beta, N-terminal domain-like"/>
    <property type="match status" value="3"/>
</dbReference>
<evidence type="ECO:0000259" key="3">
    <source>
        <dbReference type="Pfam" id="PF14716"/>
    </source>
</evidence>
<dbReference type="GO" id="GO:0006303">
    <property type="term" value="P:double-strand break repair via nonhomologous end joining"/>
    <property type="evidence" value="ECO:0007669"/>
    <property type="project" value="TreeGrafter"/>
</dbReference>
<feature type="domain" description="Crossover junction endonuclease MUS81-like HHH" evidence="3">
    <location>
        <begin position="95"/>
        <end position="164"/>
    </location>
</feature>
<feature type="active site" description="Nucleophile; Schiff-base intermediate with DNA; for 5'-dRP lyase activity" evidence="1">
    <location>
        <position position="364"/>
    </location>
</feature>
<dbReference type="InterPro" id="IPR027421">
    <property type="entry name" value="DNA_pol_lamdba_lyase_dom_sf"/>
</dbReference>
<feature type="region of interest" description="Disordered" evidence="2">
    <location>
        <begin position="373"/>
        <end position="397"/>
    </location>
</feature>
<comment type="caution">
    <text evidence="4">The sequence shown here is derived from an EMBL/GenBank/DDBJ whole genome shotgun (WGS) entry which is preliminary data.</text>
</comment>
<dbReference type="Gene3D" id="1.10.150.110">
    <property type="entry name" value="DNA polymerase beta, N-terminal domain-like"/>
    <property type="match status" value="4"/>
</dbReference>
<sequence>MKMGKTANLPGFLQKCEKENLVLPENPYEASIEAVNALKETGGDEEAAIEQLRSKLGGKDSHKRGQDGSELEPHHDPKRTRLMMEVRGQPARRKENQKIVDAFLEYAEAQLDRGHTGKGSTHLRAAKEIHASDIALHSGADARQIGFIGDTMARQVDQILAHGKIEDDTGELNVSKDYHHNQPQIVHDIRNSSAKRKENQKLVDVLADFGEHELEYGNTGKGTSHLRAAKELHNTDEVITSGAQARAVVGFIGDVMVDKIDQILAHGKIIRDDSDQGYHQHRRVAGEPAPIVQDLRNNPAKKKENQLIVDRLTDYGESHLTSGHRGTGISHLRAAREIRKADTVVQSGASARQIGMVGGRVAQKIDQILRDGHADDDEDYHPGDDEEEPEGTEYGSREKVHIPPIVEDIRSRSAAKKENQRLVDALTDYGEEQLKQKHTGRGITYLRAAREIQNTSEVIKSGQDAKKVAVVGDKVADFVENCLKQ</sequence>
<dbReference type="STRING" id="65357.A0A024GEA3"/>
<gene>
    <name evidence="4" type="ORF">BN9_056690</name>
</gene>
<feature type="domain" description="Crossover junction endonuclease MUS81-like HHH" evidence="3">
    <location>
        <begin position="418"/>
        <end position="484"/>
    </location>
</feature>
<dbReference type="EMBL" id="CAIX01000081">
    <property type="protein sequence ID" value="CCI44845.1"/>
    <property type="molecule type" value="Genomic_DNA"/>
</dbReference>
<feature type="region of interest" description="Disordered" evidence="2">
    <location>
        <begin position="51"/>
        <end position="79"/>
    </location>
</feature>
<dbReference type="PANTHER" id="PTHR11276:SF28">
    <property type="entry name" value="DNA POLYMERASE LAMBDA"/>
    <property type="match status" value="1"/>
</dbReference>
<name>A0A024GEA3_9STRA</name>
<dbReference type="GO" id="GO:0003677">
    <property type="term" value="F:DNA binding"/>
    <property type="evidence" value="ECO:0007669"/>
    <property type="project" value="InterPro"/>
</dbReference>
<dbReference type="InterPro" id="IPR010996">
    <property type="entry name" value="HHH_MUS81"/>
</dbReference>
<dbReference type="AlphaFoldDB" id="A0A024GEA3"/>
<feature type="compositionally biased region" description="Acidic residues" evidence="2">
    <location>
        <begin position="374"/>
        <end position="391"/>
    </location>
</feature>
<dbReference type="InterPro" id="IPR022312">
    <property type="entry name" value="DNA_pol_X"/>
</dbReference>
<reference evidence="4 5" key="1">
    <citation type="submission" date="2012-05" db="EMBL/GenBank/DDBJ databases">
        <title>Recombination and specialization in a pathogen metapopulation.</title>
        <authorList>
            <person name="Gardiner A."/>
            <person name="Kemen E."/>
            <person name="Schultz-Larsen T."/>
            <person name="MacLean D."/>
            <person name="Van Oosterhout C."/>
            <person name="Jones J.D.G."/>
        </authorList>
    </citation>
    <scope>NUCLEOTIDE SEQUENCE [LARGE SCALE GENOMIC DNA]</scope>
    <source>
        <strain evidence="4 5">Ac Nc2</strain>
    </source>
</reference>